<dbReference type="RefSeq" id="WP_290195102.1">
    <property type="nucleotide sequence ID" value="NZ_CP047654.1"/>
</dbReference>
<dbReference type="InterPro" id="IPR046275">
    <property type="entry name" value="DUF6308"/>
</dbReference>
<gene>
    <name evidence="1" type="ORF">J2S39_001580</name>
</gene>
<name>A0ABU1ZY92_9CORY</name>
<dbReference type="Proteomes" id="UP001180840">
    <property type="component" value="Unassembled WGS sequence"/>
</dbReference>
<reference evidence="1" key="1">
    <citation type="submission" date="2023-07" db="EMBL/GenBank/DDBJ databases">
        <title>Sequencing the genomes of 1000 actinobacteria strains.</title>
        <authorList>
            <person name="Klenk H.-P."/>
        </authorList>
    </citation>
    <scope>NUCLEOTIDE SEQUENCE</scope>
    <source>
        <strain evidence="1">DSM 107476</strain>
    </source>
</reference>
<organism evidence="1 2">
    <name type="scientific">Corynebacterium guangdongense</name>
    <dbReference type="NCBI Taxonomy" id="1783348"/>
    <lineage>
        <taxon>Bacteria</taxon>
        <taxon>Bacillati</taxon>
        <taxon>Actinomycetota</taxon>
        <taxon>Actinomycetes</taxon>
        <taxon>Mycobacteriales</taxon>
        <taxon>Corynebacteriaceae</taxon>
        <taxon>Corynebacterium</taxon>
    </lineage>
</organism>
<dbReference type="EMBL" id="JAVDXZ010000001">
    <property type="protein sequence ID" value="MDR7329904.1"/>
    <property type="molecule type" value="Genomic_DNA"/>
</dbReference>
<proteinExistence type="predicted"/>
<protein>
    <submittedName>
        <fullName evidence="1">Uncharacterized protein</fullName>
    </submittedName>
</protein>
<dbReference type="Pfam" id="PF19827">
    <property type="entry name" value="DUF6308"/>
    <property type="match status" value="1"/>
</dbReference>
<comment type="caution">
    <text evidence="1">The sequence shown here is derived from an EMBL/GenBank/DDBJ whole genome shotgun (WGS) entry which is preliminary data.</text>
</comment>
<accession>A0ABU1ZY92</accession>
<sequence>MKISATPADSMPLPAWLTPQNHDALVTLMRRYYAGRLDYENLGPGFLGAYFDEWSDRAPGDAVREPDIIGAADLYAMEYLSVRIPSAAGVEFLHRQSGELSRLLVQIPTEVDLWDMDEELYAGVSQLQRKLREPAGVAYVKSAKIIARKRPRLTCVFDSNVKRAFGIRAGSYLMPLARMIGRDGLFGVDSA</sequence>
<evidence type="ECO:0000313" key="2">
    <source>
        <dbReference type="Proteomes" id="UP001180840"/>
    </source>
</evidence>
<evidence type="ECO:0000313" key="1">
    <source>
        <dbReference type="EMBL" id="MDR7329904.1"/>
    </source>
</evidence>
<keyword evidence="2" id="KW-1185">Reference proteome</keyword>